<dbReference type="EMBL" id="FQYP01000007">
    <property type="protein sequence ID" value="SHJ28450.1"/>
    <property type="molecule type" value="Genomic_DNA"/>
</dbReference>
<name>A0A1M6I238_9FLAO</name>
<proteinExistence type="predicted"/>
<evidence type="ECO:0000259" key="1">
    <source>
        <dbReference type="Pfam" id="PF12146"/>
    </source>
</evidence>
<dbReference type="InterPro" id="IPR022742">
    <property type="entry name" value="Hydrolase_4"/>
</dbReference>
<dbReference type="Pfam" id="PF12146">
    <property type="entry name" value="Hydrolase_4"/>
    <property type="match status" value="1"/>
</dbReference>
<feature type="domain" description="Serine aminopeptidase S33" evidence="1">
    <location>
        <begin position="71"/>
        <end position="188"/>
    </location>
</feature>
<dbReference type="Proteomes" id="UP000184432">
    <property type="component" value="Unassembled WGS sequence"/>
</dbReference>
<organism evidence="2 3">
    <name type="scientific">Aquimarina spongiae</name>
    <dbReference type="NCBI Taxonomy" id="570521"/>
    <lineage>
        <taxon>Bacteria</taxon>
        <taxon>Pseudomonadati</taxon>
        <taxon>Bacteroidota</taxon>
        <taxon>Flavobacteriia</taxon>
        <taxon>Flavobacteriales</taxon>
        <taxon>Flavobacteriaceae</taxon>
        <taxon>Aquimarina</taxon>
    </lineage>
</organism>
<dbReference type="PANTHER" id="PTHR43265">
    <property type="entry name" value="ESTERASE ESTD"/>
    <property type="match status" value="1"/>
</dbReference>
<dbReference type="OrthoDB" id="9809549at2"/>
<dbReference type="SUPFAM" id="SSF53474">
    <property type="entry name" value="alpha/beta-Hydrolases"/>
    <property type="match status" value="1"/>
</dbReference>
<keyword evidence="3" id="KW-1185">Reference proteome</keyword>
<dbReference type="GO" id="GO:0052689">
    <property type="term" value="F:carboxylic ester hydrolase activity"/>
    <property type="evidence" value="ECO:0007669"/>
    <property type="project" value="TreeGrafter"/>
</dbReference>
<sequence length="314" mass="35244">MPAKKSKRIYILIAREIPRIRKNYLVFLTIFLLPFAIHEVVAQSSDSIKTTEVTFESEGVTLAGTLYAPKQPDAAVVIVHGSDRVPRMPKFAELLAKNNLLVLTYDKRGVGASGGMYAGPEVGTNNISTDNLTLLAKDANAAAQIIHQHHNDVPIGLVGFSQAGWIIPIAAHNNPLIEFMVLFSCPTITTLEQLRFQFYTNGRTDFWENHTEKDARYHIKNDPDQYQFTATDPKDMLSKLSIPGLWLFGEKDIQIPVKMGMEHLNTFKAQGKPFEYVLFPTLGHNTAFADTTEPVDISIHWIQQEVLKIKKNAR</sequence>
<reference evidence="3" key="1">
    <citation type="submission" date="2016-11" db="EMBL/GenBank/DDBJ databases">
        <authorList>
            <person name="Varghese N."/>
            <person name="Submissions S."/>
        </authorList>
    </citation>
    <scope>NUCLEOTIDE SEQUENCE [LARGE SCALE GENOMIC DNA]</scope>
    <source>
        <strain evidence="3">DSM 22623</strain>
    </source>
</reference>
<dbReference type="Gene3D" id="3.40.50.1820">
    <property type="entry name" value="alpha/beta hydrolase"/>
    <property type="match status" value="1"/>
</dbReference>
<evidence type="ECO:0000313" key="2">
    <source>
        <dbReference type="EMBL" id="SHJ28450.1"/>
    </source>
</evidence>
<dbReference type="PANTHER" id="PTHR43265:SF1">
    <property type="entry name" value="ESTERASE ESTD"/>
    <property type="match status" value="1"/>
</dbReference>
<gene>
    <name evidence="2" type="ORF">SAMN04488508_10764</name>
</gene>
<dbReference type="RefSeq" id="WP_084549592.1">
    <property type="nucleotide sequence ID" value="NZ_FQYP01000007.1"/>
</dbReference>
<dbReference type="InterPro" id="IPR053145">
    <property type="entry name" value="AB_hydrolase_Est10"/>
</dbReference>
<accession>A0A1M6I238</accession>
<dbReference type="InterPro" id="IPR029058">
    <property type="entry name" value="AB_hydrolase_fold"/>
</dbReference>
<dbReference type="AlphaFoldDB" id="A0A1M6I238"/>
<evidence type="ECO:0000313" key="3">
    <source>
        <dbReference type="Proteomes" id="UP000184432"/>
    </source>
</evidence>
<dbReference type="STRING" id="570521.SAMN04488508_10764"/>
<protein>
    <recommendedName>
        <fullName evidence="1">Serine aminopeptidase S33 domain-containing protein</fullName>
    </recommendedName>
</protein>